<dbReference type="EMBL" id="JBCLYO010000002">
    <property type="protein sequence ID" value="KAL0093000.1"/>
    <property type="molecule type" value="Genomic_DNA"/>
</dbReference>
<dbReference type="Proteomes" id="UP001448207">
    <property type="component" value="Unassembled WGS sequence"/>
</dbReference>
<dbReference type="InterPro" id="IPR035992">
    <property type="entry name" value="Ricin_B-like_lectins"/>
</dbReference>
<accession>A0ABR3BCB6</accession>
<dbReference type="InterPro" id="IPR000772">
    <property type="entry name" value="Ricin_B_lectin"/>
</dbReference>
<feature type="domain" description="Ricin B lectin" evidence="1">
    <location>
        <begin position="7"/>
        <end position="145"/>
    </location>
</feature>
<dbReference type="Gene3D" id="2.80.10.50">
    <property type="match status" value="1"/>
</dbReference>
<dbReference type="SUPFAM" id="SSF50370">
    <property type="entry name" value="Ricin B-like lectins"/>
    <property type="match status" value="1"/>
</dbReference>
<protein>
    <submittedName>
        <fullName evidence="2">Ricin B lectin domain-containing protein</fullName>
    </submittedName>
</protein>
<gene>
    <name evidence="2" type="ORF">J3Q64DRAFT_1654723</name>
</gene>
<reference evidence="2 3" key="1">
    <citation type="submission" date="2024-04" db="EMBL/GenBank/DDBJ databases">
        <title>Symmetric and asymmetric DNA N6-adenine methylation regulates different biological responses in Mucorales.</title>
        <authorList>
            <consortium name="Lawrence Berkeley National Laboratory"/>
            <person name="Lax C."/>
            <person name="Mondo S.J."/>
            <person name="Osorio-Concepcion M."/>
            <person name="Muszewska A."/>
            <person name="Corrochano-Luque M."/>
            <person name="Gutierrez G."/>
            <person name="Riley R."/>
            <person name="Lipzen A."/>
            <person name="Guo J."/>
            <person name="Hundley H."/>
            <person name="Amirebrahimi M."/>
            <person name="Ng V."/>
            <person name="Lorenzo-Gutierrez D."/>
            <person name="Binder U."/>
            <person name="Yang J."/>
            <person name="Song Y."/>
            <person name="Canovas D."/>
            <person name="Navarro E."/>
            <person name="Freitag M."/>
            <person name="Gabaldon T."/>
            <person name="Grigoriev I.V."/>
            <person name="Corrochano L.M."/>
            <person name="Nicolas F.E."/>
            <person name="Garre V."/>
        </authorList>
    </citation>
    <scope>NUCLEOTIDE SEQUENCE [LARGE SCALE GENOMIC DNA]</scope>
    <source>
        <strain evidence="2 3">L51</strain>
    </source>
</reference>
<proteinExistence type="predicted"/>
<evidence type="ECO:0000313" key="2">
    <source>
        <dbReference type="EMBL" id="KAL0093000.1"/>
    </source>
</evidence>
<dbReference type="SMART" id="SM00458">
    <property type="entry name" value="RICIN"/>
    <property type="match status" value="1"/>
</dbReference>
<name>A0ABR3BCB6_PHYBL</name>
<dbReference type="Pfam" id="PF00652">
    <property type="entry name" value="Ricin_B_lectin"/>
    <property type="match status" value="1"/>
</dbReference>
<keyword evidence="3" id="KW-1185">Reference proteome</keyword>
<dbReference type="CDD" id="cd23454">
    <property type="entry name" value="beta-trefoil_Ricin_GllA-1"/>
    <property type="match status" value="1"/>
</dbReference>
<sequence length="150" mass="16958">MVQYIPRGPFFIVSQLNGKVIDVAGGSEKDGAHIVVWEKKDEDNANQLFEYRRGFFINLNSGKVLDVKGGRIKHDTHIIQYSQKDTQEDSANQSWLIDHEGYIHTAADPTLVLDIRGASEKDGAEVILYEKQEGEEASNQRWDLVALEEL</sequence>
<evidence type="ECO:0000259" key="1">
    <source>
        <dbReference type="SMART" id="SM00458"/>
    </source>
</evidence>
<evidence type="ECO:0000313" key="3">
    <source>
        <dbReference type="Proteomes" id="UP001448207"/>
    </source>
</evidence>
<comment type="caution">
    <text evidence="2">The sequence shown here is derived from an EMBL/GenBank/DDBJ whole genome shotgun (WGS) entry which is preliminary data.</text>
</comment>
<organism evidence="2 3">
    <name type="scientific">Phycomyces blakesleeanus</name>
    <dbReference type="NCBI Taxonomy" id="4837"/>
    <lineage>
        <taxon>Eukaryota</taxon>
        <taxon>Fungi</taxon>
        <taxon>Fungi incertae sedis</taxon>
        <taxon>Mucoromycota</taxon>
        <taxon>Mucoromycotina</taxon>
        <taxon>Mucoromycetes</taxon>
        <taxon>Mucorales</taxon>
        <taxon>Phycomycetaceae</taxon>
        <taxon>Phycomyces</taxon>
    </lineage>
</organism>
<dbReference type="PROSITE" id="PS50231">
    <property type="entry name" value="RICIN_B_LECTIN"/>
    <property type="match status" value="1"/>
</dbReference>